<organism evidence="1 2">
    <name type="scientific">Flemingia macrophylla</name>
    <dbReference type="NCBI Taxonomy" id="520843"/>
    <lineage>
        <taxon>Eukaryota</taxon>
        <taxon>Viridiplantae</taxon>
        <taxon>Streptophyta</taxon>
        <taxon>Embryophyta</taxon>
        <taxon>Tracheophyta</taxon>
        <taxon>Spermatophyta</taxon>
        <taxon>Magnoliopsida</taxon>
        <taxon>eudicotyledons</taxon>
        <taxon>Gunneridae</taxon>
        <taxon>Pentapetalae</taxon>
        <taxon>rosids</taxon>
        <taxon>fabids</taxon>
        <taxon>Fabales</taxon>
        <taxon>Fabaceae</taxon>
        <taxon>Papilionoideae</taxon>
        <taxon>50 kb inversion clade</taxon>
        <taxon>NPAAA clade</taxon>
        <taxon>indigoferoid/millettioid clade</taxon>
        <taxon>Phaseoleae</taxon>
        <taxon>Flemingia</taxon>
    </lineage>
</organism>
<dbReference type="SUPFAM" id="SSF56672">
    <property type="entry name" value="DNA/RNA polymerases"/>
    <property type="match status" value="1"/>
</dbReference>
<dbReference type="EMBL" id="JBGMDY010000005">
    <property type="protein sequence ID" value="KAL2332838.1"/>
    <property type="molecule type" value="Genomic_DNA"/>
</dbReference>
<keyword evidence="2" id="KW-1185">Reference proteome</keyword>
<comment type="caution">
    <text evidence="1">The sequence shown here is derived from an EMBL/GenBank/DDBJ whole genome shotgun (WGS) entry which is preliminary data.</text>
</comment>
<dbReference type="Gene3D" id="2.40.70.10">
    <property type="entry name" value="Acid Proteases"/>
    <property type="match status" value="1"/>
</dbReference>
<dbReference type="Gene3D" id="3.10.10.10">
    <property type="entry name" value="HIV Type 1 Reverse Transcriptase, subunit A, domain 1"/>
    <property type="match status" value="1"/>
</dbReference>
<sequence length="283" mass="33069">MTIEGRRIEKVLVDGGATINLLPRTMLKFLGKTEKDLRPHNIVISDYAGNNNEGSNGMLLLDVQIGSTRRLTMFVVVDSKANFNVLLRREWIHGVRVVPSTLHQKLFFWNDDGKIEVVETDYKKGQFGFETMEHLTQRMEAQDPLEEVNLGTEEDRRVTYVSKLLNDTLKEQIICTLRQYKDYFAWNYHEMPGLDRKIIEHRLPITPGNRTIKQSPRRFALNVMDKIKEEIERLLKAKFIRTSRYVEWLSNIVPVIKNNGKMRICINFRDLNAATPKDDYLCR</sequence>
<dbReference type="PANTHER" id="PTHR24559:SF431">
    <property type="entry name" value="RNA-DIRECTED DNA POLYMERASE HOMOLOG"/>
    <property type="match status" value="1"/>
</dbReference>
<evidence type="ECO:0000313" key="1">
    <source>
        <dbReference type="EMBL" id="KAL2332838.1"/>
    </source>
</evidence>
<dbReference type="InterPro" id="IPR043502">
    <property type="entry name" value="DNA/RNA_pol_sf"/>
</dbReference>
<dbReference type="InterPro" id="IPR053134">
    <property type="entry name" value="RNA-dir_DNA_polymerase"/>
</dbReference>
<dbReference type="InterPro" id="IPR021109">
    <property type="entry name" value="Peptidase_aspartic_dom_sf"/>
</dbReference>
<name>A0ABD1MBD8_9FABA</name>
<protein>
    <submittedName>
        <fullName evidence="1">Uncharacterized protein</fullName>
    </submittedName>
</protein>
<reference evidence="1 2" key="1">
    <citation type="submission" date="2024-08" db="EMBL/GenBank/DDBJ databases">
        <title>Insights into the chromosomal genome structure of Flemingia macrophylla.</title>
        <authorList>
            <person name="Ding Y."/>
            <person name="Zhao Y."/>
            <person name="Bi W."/>
            <person name="Wu M."/>
            <person name="Zhao G."/>
            <person name="Gong Y."/>
            <person name="Li W."/>
            <person name="Zhang P."/>
        </authorList>
    </citation>
    <scope>NUCLEOTIDE SEQUENCE [LARGE SCALE GENOMIC DNA]</scope>
    <source>
        <strain evidence="1">DYQJB</strain>
        <tissue evidence="1">Leaf</tissue>
    </source>
</reference>
<proteinExistence type="predicted"/>
<accession>A0ABD1MBD8</accession>
<dbReference type="PANTHER" id="PTHR24559">
    <property type="entry name" value="TRANSPOSON TY3-I GAG-POL POLYPROTEIN"/>
    <property type="match status" value="1"/>
</dbReference>
<dbReference type="Proteomes" id="UP001603857">
    <property type="component" value="Unassembled WGS sequence"/>
</dbReference>
<gene>
    <name evidence="1" type="ORF">Fmac_014051</name>
</gene>
<dbReference type="CDD" id="cd00303">
    <property type="entry name" value="retropepsin_like"/>
    <property type="match status" value="1"/>
</dbReference>
<dbReference type="AlphaFoldDB" id="A0ABD1MBD8"/>
<evidence type="ECO:0000313" key="2">
    <source>
        <dbReference type="Proteomes" id="UP001603857"/>
    </source>
</evidence>